<dbReference type="AlphaFoldDB" id="A0A7S1FBL7"/>
<evidence type="ECO:0000259" key="3">
    <source>
        <dbReference type="PROSITE" id="PS51471"/>
    </source>
</evidence>
<dbReference type="GO" id="GO:0031418">
    <property type="term" value="F:L-ascorbic acid binding"/>
    <property type="evidence" value="ECO:0007669"/>
    <property type="project" value="UniProtKB-KW"/>
</dbReference>
<feature type="domain" description="Fe2OG dioxygenase" evidence="3">
    <location>
        <begin position="209"/>
        <end position="303"/>
    </location>
</feature>
<dbReference type="InterPro" id="IPR005123">
    <property type="entry name" value="Oxoglu/Fe-dep_dioxygenase_dom"/>
</dbReference>
<gene>
    <name evidence="4" type="ORF">NSCI0253_LOCUS32387</name>
</gene>
<name>A0A7S1FBL7_NOCSC</name>
<organism evidence="4">
    <name type="scientific">Noctiluca scintillans</name>
    <name type="common">Sea sparkle</name>
    <name type="synonym">Red tide dinoflagellate</name>
    <dbReference type="NCBI Taxonomy" id="2966"/>
    <lineage>
        <taxon>Eukaryota</taxon>
        <taxon>Sar</taxon>
        <taxon>Alveolata</taxon>
        <taxon>Dinophyceae</taxon>
        <taxon>Noctilucales</taxon>
        <taxon>Noctilucaceae</taxon>
        <taxon>Noctiluca</taxon>
    </lineage>
</organism>
<comment type="similarity">
    <text evidence="2">Belongs to the iron/ascorbate-dependent oxidoreductase family.</text>
</comment>
<keyword evidence="1" id="KW-0847">Vitamin C</keyword>
<evidence type="ECO:0000256" key="1">
    <source>
        <dbReference type="ARBA" id="ARBA00022896"/>
    </source>
</evidence>
<dbReference type="Pfam" id="PF25238">
    <property type="entry name" value="OGFOD2-like"/>
    <property type="match status" value="1"/>
</dbReference>
<sequence>MERDYIMCECHVSRNFFIHSVGMHFTYTGDDAAFERAYAADIRDCAILEDVLAEVKTQREKRLRAPVDAEIRAKRVQEEYTPLHPEIFSLEPTFLSEVFRDMVRSLKNCRSISDVTRCVADLKSSGHLTEVRRGLYTFEVLSGRFCDLLEAEFAQFSASGLPRTQPNTMNRHGIILSELGLYPAMEQLVVGYVDVLASALLPNHTEGLDSFRAFTVLYDTTETGDRELALHYDNSEVTLNVNIGGEWDGGQVEFEGLVTEAESEKYSVVLARGHGVIHAGYDMHRAMPLTEGRRHNLILWCRSSGVRNERCPMCFEQPRKIRTNFFSNEGFSVVPGEHL</sequence>
<dbReference type="GO" id="GO:0046872">
    <property type="term" value="F:metal ion binding"/>
    <property type="evidence" value="ECO:0007669"/>
    <property type="project" value="UniProtKB-KW"/>
</dbReference>
<dbReference type="PANTHER" id="PTHR24014:SF4">
    <property type="entry name" value="2-OXOGLUTARATE AND IRON-DEPENDENT OXYGENASE DOMAIN-CONTAINING PROTEIN 2"/>
    <property type="match status" value="1"/>
</dbReference>
<keyword evidence="2" id="KW-0560">Oxidoreductase</keyword>
<evidence type="ECO:0000256" key="2">
    <source>
        <dbReference type="RuleBase" id="RU003682"/>
    </source>
</evidence>
<dbReference type="EMBL" id="HBFQ01045548">
    <property type="protein sequence ID" value="CAD8858034.1"/>
    <property type="molecule type" value="Transcribed_RNA"/>
</dbReference>
<dbReference type="PROSITE" id="PS51471">
    <property type="entry name" value="FE2OG_OXY"/>
    <property type="match status" value="1"/>
</dbReference>
<dbReference type="PANTHER" id="PTHR24014">
    <property type="entry name" value="2-OXOGLUTARATE AND IRON-DEPENDENT OXYGENASE DOMAIN-CONTAINING PROTEIN 2"/>
    <property type="match status" value="1"/>
</dbReference>
<keyword evidence="2" id="KW-0479">Metal-binding</keyword>
<evidence type="ECO:0000313" key="4">
    <source>
        <dbReference type="EMBL" id="CAD8858034.1"/>
    </source>
</evidence>
<reference evidence="4" key="1">
    <citation type="submission" date="2021-01" db="EMBL/GenBank/DDBJ databases">
        <authorList>
            <person name="Corre E."/>
            <person name="Pelletier E."/>
            <person name="Niang G."/>
            <person name="Scheremetjew M."/>
            <person name="Finn R."/>
            <person name="Kale V."/>
            <person name="Holt S."/>
            <person name="Cochrane G."/>
            <person name="Meng A."/>
            <person name="Brown T."/>
            <person name="Cohen L."/>
        </authorList>
    </citation>
    <scope>NUCLEOTIDE SEQUENCE</scope>
</reference>
<protein>
    <recommendedName>
        <fullName evidence="3">Fe2OG dioxygenase domain-containing protein</fullName>
    </recommendedName>
</protein>
<dbReference type="Gene3D" id="2.60.120.620">
    <property type="entry name" value="q2cbj1_9rhob like domain"/>
    <property type="match status" value="1"/>
</dbReference>
<dbReference type="GO" id="GO:0016491">
    <property type="term" value="F:oxidoreductase activity"/>
    <property type="evidence" value="ECO:0007669"/>
    <property type="project" value="UniProtKB-KW"/>
</dbReference>
<proteinExistence type="inferred from homology"/>
<keyword evidence="2" id="KW-0408">Iron</keyword>
<accession>A0A7S1FBL7</accession>